<feature type="domain" description="LysM" evidence="2">
    <location>
        <begin position="29"/>
        <end position="77"/>
    </location>
</feature>
<dbReference type="CDD" id="cd00118">
    <property type="entry name" value="LysM"/>
    <property type="match status" value="1"/>
</dbReference>
<keyword evidence="1" id="KW-0732">Signal</keyword>
<dbReference type="PANTHER" id="PTHR34700:SF4">
    <property type="entry name" value="PHAGE-LIKE ELEMENT PBSX PROTEIN XKDP"/>
    <property type="match status" value="1"/>
</dbReference>
<protein>
    <submittedName>
        <fullName evidence="3">LysM peptidoglycan-binding domain-containing protein</fullName>
    </submittedName>
</protein>
<keyword evidence="4" id="KW-1185">Reference proteome</keyword>
<dbReference type="RefSeq" id="WP_377148856.1">
    <property type="nucleotide sequence ID" value="NZ_JBHSUS010000001.1"/>
</dbReference>
<dbReference type="Gene3D" id="3.10.350.10">
    <property type="entry name" value="LysM domain"/>
    <property type="match status" value="1"/>
</dbReference>
<dbReference type="InterPro" id="IPR052196">
    <property type="entry name" value="Bact_Kbp"/>
</dbReference>
<evidence type="ECO:0000259" key="2">
    <source>
        <dbReference type="PROSITE" id="PS51782"/>
    </source>
</evidence>
<dbReference type="InterPro" id="IPR036779">
    <property type="entry name" value="LysM_dom_sf"/>
</dbReference>
<gene>
    <name evidence="3" type="ORF">ACFP85_16225</name>
</gene>
<evidence type="ECO:0000313" key="4">
    <source>
        <dbReference type="Proteomes" id="UP001596364"/>
    </source>
</evidence>
<dbReference type="PANTHER" id="PTHR34700">
    <property type="entry name" value="POTASSIUM BINDING PROTEIN KBP"/>
    <property type="match status" value="1"/>
</dbReference>
<sequence length="357" mass="39786">MAKWLRWLIMLAVMPLSVLAIQIKDTAPDVYIVKKGDTLWDISSMYLEKPWQWPELWRNNTFLTNPHLIYPGDELRLRVNEQGEPELEIVREPEVLKPLVKLSPQGRKVFKPEPIATIPWSVIESFVNNDFLLSDEEFQALPIVLGDPDGGIRFASGDLIISDKIDSAGNDYVIVRKQNQLMDMDDELLGWQVRNVADVEVIPADTGSTSVVKVKASNFEANRGDRIMPAPPMHTDKVLGLVLANQQRGHVIGSVENHTLMGKYDVVALDMGSSDVVPGTVFGIYKQGPAIKRDDKPQYVDDGNKTDKLISTITSDTEQPALKIGEVVVFKVFDNSSYALIIKANQSVKRGAIVAKP</sequence>
<dbReference type="EMBL" id="JBHSUS010000001">
    <property type="protein sequence ID" value="MFC6441702.1"/>
    <property type="molecule type" value="Genomic_DNA"/>
</dbReference>
<dbReference type="InterPro" id="IPR018392">
    <property type="entry name" value="LysM"/>
</dbReference>
<organism evidence="3 4">
    <name type="scientific">Pseudobowmanella zhangzhouensis</name>
    <dbReference type="NCBI Taxonomy" id="1537679"/>
    <lineage>
        <taxon>Bacteria</taxon>
        <taxon>Pseudomonadati</taxon>
        <taxon>Pseudomonadota</taxon>
        <taxon>Gammaproteobacteria</taxon>
        <taxon>Alteromonadales</taxon>
        <taxon>Alteromonadaceae</taxon>
    </lineage>
</organism>
<comment type="caution">
    <text evidence="3">The sequence shown here is derived from an EMBL/GenBank/DDBJ whole genome shotgun (WGS) entry which is preliminary data.</text>
</comment>
<proteinExistence type="predicted"/>
<dbReference type="Proteomes" id="UP001596364">
    <property type="component" value="Unassembled WGS sequence"/>
</dbReference>
<dbReference type="Pfam" id="PF01476">
    <property type="entry name" value="LysM"/>
    <property type="match status" value="1"/>
</dbReference>
<dbReference type="PROSITE" id="PS51782">
    <property type="entry name" value="LYSM"/>
    <property type="match status" value="1"/>
</dbReference>
<accession>A0ABW1XQM5</accession>
<name>A0ABW1XQM5_9ALTE</name>
<reference evidence="4" key="1">
    <citation type="journal article" date="2019" name="Int. J. Syst. Evol. Microbiol.">
        <title>The Global Catalogue of Microorganisms (GCM) 10K type strain sequencing project: providing services to taxonomists for standard genome sequencing and annotation.</title>
        <authorList>
            <consortium name="The Broad Institute Genomics Platform"/>
            <consortium name="The Broad Institute Genome Sequencing Center for Infectious Disease"/>
            <person name="Wu L."/>
            <person name="Ma J."/>
        </authorList>
    </citation>
    <scope>NUCLEOTIDE SEQUENCE [LARGE SCALE GENOMIC DNA]</scope>
    <source>
        <strain evidence="4">CGMCC 1.16031</strain>
    </source>
</reference>
<dbReference type="SUPFAM" id="SSF54106">
    <property type="entry name" value="LysM domain"/>
    <property type="match status" value="1"/>
</dbReference>
<evidence type="ECO:0000256" key="1">
    <source>
        <dbReference type="SAM" id="SignalP"/>
    </source>
</evidence>
<evidence type="ECO:0000313" key="3">
    <source>
        <dbReference type="EMBL" id="MFC6441702.1"/>
    </source>
</evidence>
<feature type="signal peptide" evidence="1">
    <location>
        <begin position="1"/>
        <end position="20"/>
    </location>
</feature>
<feature type="chain" id="PRO_5045378586" evidence="1">
    <location>
        <begin position="21"/>
        <end position="357"/>
    </location>
</feature>